<keyword evidence="4" id="KW-1185">Reference proteome</keyword>
<protein>
    <submittedName>
        <fullName evidence="3">Universal stress protein</fullName>
    </submittedName>
</protein>
<dbReference type="RefSeq" id="WP_185297880.1">
    <property type="nucleotide sequence ID" value="NZ_CP045702.1"/>
</dbReference>
<evidence type="ECO:0000313" key="3">
    <source>
        <dbReference type="EMBL" id="QNE74321.1"/>
    </source>
</evidence>
<dbReference type="Gene3D" id="3.40.50.620">
    <property type="entry name" value="HUPs"/>
    <property type="match status" value="2"/>
</dbReference>
<dbReference type="Pfam" id="PF00582">
    <property type="entry name" value="Usp"/>
    <property type="match status" value="2"/>
</dbReference>
<accession>A0A7G7BG56</accession>
<name>A0A7G7BG56_9ACTN</name>
<proteinExistence type="inferred from homology"/>
<dbReference type="Proteomes" id="UP000515307">
    <property type="component" value="Chromosome"/>
</dbReference>
<dbReference type="InterPro" id="IPR014729">
    <property type="entry name" value="Rossmann-like_a/b/a_fold"/>
</dbReference>
<dbReference type="SUPFAM" id="SSF52402">
    <property type="entry name" value="Adenine nucleotide alpha hydrolases-like"/>
    <property type="match status" value="2"/>
</dbReference>
<evidence type="ECO:0000259" key="2">
    <source>
        <dbReference type="Pfam" id="PF00582"/>
    </source>
</evidence>
<dbReference type="PANTHER" id="PTHR46268">
    <property type="entry name" value="STRESS RESPONSE PROTEIN NHAX"/>
    <property type="match status" value="1"/>
</dbReference>
<feature type="domain" description="UspA" evidence="2">
    <location>
        <begin position="1"/>
        <end position="135"/>
    </location>
</feature>
<comment type="similarity">
    <text evidence="1">Belongs to the universal stress protein A family.</text>
</comment>
<reference evidence="4" key="1">
    <citation type="submission" date="2019-10" db="EMBL/GenBank/DDBJ databases">
        <title>Antimicrobial potential of Antarctic Bacteria.</title>
        <authorList>
            <person name="Benaud N."/>
            <person name="Edwards R.J."/>
            <person name="Ferrari B.C."/>
        </authorList>
    </citation>
    <scope>NUCLEOTIDE SEQUENCE [LARGE SCALE GENOMIC DNA]</scope>
    <source>
        <strain evidence="4">NBSH44</strain>
    </source>
</reference>
<dbReference type="AlphaFoldDB" id="A0A7G7BG56"/>
<dbReference type="PANTHER" id="PTHR46268:SF6">
    <property type="entry name" value="UNIVERSAL STRESS PROTEIN UP12"/>
    <property type="match status" value="1"/>
</dbReference>
<dbReference type="PRINTS" id="PR01438">
    <property type="entry name" value="UNVRSLSTRESS"/>
</dbReference>
<sequence length="289" mass="30717">MPRTVTAGTDPSRESLAAVQWAAAEASRRGLPLRLLHVREASPAVNASLTGTERAGWPYGGPELAAEALRTRHPGLEVAADDVLGRPAEVLCAAAKDQELLVLGSRGLGRLAGFLLGSVSLSVIARSTAPVVLVRAEDTSSAREWRTSGDVVVGVDTSQPCDAVLEFAFAHAERHGLALRALHSWQLPPVYAADPTGAMLTVRTELDRLTNEWLTEALAPWREKFPAVAVTERCRLGHPAHDLVEASHDAGLLVVGRRERRAGAGMHIGPVTHAVLHHSKNAVAVVPHA</sequence>
<dbReference type="InterPro" id="IPR006015">
    <property type="entry name" value="Universal_stress_UspA"/>
</dbReference>
<evidence type="ECO:0000256" key="1">
    <source>
        <dbReference type="ARBA" id="ARBA00008791"/>
    </source>
</evidence>
<organism evidence="3 4">
    <name type="scientific">Streptomyces finlayi</name>
    <dbReference type="NCBI Taxonomy" id="67296"/>
    <lineage>
        <taxon>Bacteria</taxon>
        <taxon>Bacillati</taxon>
        <taxon>Actinomycetota</taxon>
        <taxon>Actinomycetes</taxon>
        <taxon>Kitasatosporales</taxon>
        <taxon>Streptomycetaceae</taxon>
        <taxon>Streptomyces</taxon>
    </lineage>
</organism>
<gene>
    <name evidence="3" type="ORF">F0344_06595</name>
</gene>
<dbReference type="KEGG" id="sfiy:F0344_06595"/>
<feature type="domain" description="UspA" evidence="2">
    <location>
        <begin position="151"/>
        <end position="287"/>
    </location>
</feature>
<evidence type="ECO:0000313" key="4">
    <source>
        <dbReference type="Proteomes" id="UP000515307"/>
    </source>
</evidence>
<dbReference type="EMBL" id="CP045702">
    <property type="protein sequence ID" value="QNE74321.1"/>
    <property type="molecule type" value="Genomic_DNA"/>
</dbReference>
<dbReference type="InterPro" id="IPR006016">
    <property type="entry name" value="UspA"/>
</dbReference>